<organism evidence="2">
    <name type="scientific">Rhizophagus clarus</name>
    <dbReference type="NCBI Taxonomy" id="94130"/>
    <lineage>
        <taxon>Eukaryota</taxon>
        <taxon>Fungi</taxon>
        <taxon>Fungi incertae sedis</taxon>
        <taxon>Mucoromycota</taxon>
        <taxon>Glomeromycotina</taxon>
        <taxon>Glomeromycetes</taxon>
        <taxon>Glomerales</taxon>
        <taxon>Glomeraceae</taxon>
        <taxon>Rhizophagus</taxon>
    </lineage>
</organism>
<dbReference type="EMBL" id="KU305737">
    <property type="protein sequence ID" value="AMJ52375.1"/>
    <property type="molecule type" value="Genomic_DNA"/>
</dbReference>
<evidence type="ECO:0000256" key="1">
    <source>
        <dbReference type="SAM" id="SignalP"/>
    </source>
</evidence>
<evidence type="ECO:0000313" key="2">
    <source>
        <dbReference type="EMBL" id="AMJ52375.1"/>
    </source>
</evidence>
<name>A0A140D062_9GLOM</name>
<protein>
    <submittedName>
        <fullName evidence="2">Uncharacterized protein</fullName>
    </submittedName>
</protein>
<dbReference type="AlphaFoldDB" id="A0A140D062"/>
<accession>A0A140D062</accession>
<feature type="chain" id="PRO_5007301816" evidence="1">
    <location>
        <begin position="23"/>
        <end position="225"/>
    </location>
</feature>
<feature type="signal peptide" evidence="1">
    <location>
        <begin position="1"/>
        <end position="22"/>
    </location>
</feature>
<proteinExistence type="predicted"/>
<keyword evidence="1" id="KW-0732">Signal</keyword>
<reference evidence="2" key="1">
    <citation type="journal article" date="2016" name="BMC Genomics">
        <title>The effector candidate repertoire of the arbuscular mycorrhizal fungus Rhizophagus clarus.</title>
        <authorList>
            <person name="Sedzielewska Toro K."/>
            <person name="Brachmann A."/>
        </authorList>
    </citation>
    <scope>NUCLEOTIDE SEQUENCE</scope>
    <source>
        <strain evidence="2">MUCL46238</strain>
    </source>
</reference>
<sequence length="225" mass="25258">MYSNLCMKYIFFLLAIATMVAGIPLEETRNLPLEETRSLSSNKNINDRCTDHNYPVYRSSFCKNKNTVRSVCESQDLPGTFTTSDLPCSPNFSCVDFILPNDQSPFAICISDDRRNTWDNDHNRGVICAPTRTFRLSAKTITIGMTTYDTNLNPIQVNMLDGYVNNDFLGIAFQQHNFSKTYNNYDESKGIKMCFGAGSEQEVTAVYGILIPGSTINELTIVSSE</sequence>